<comment type="subcellular location">
    <subcellularLocation>
        <location evidence="2 12">Bacterial flagellum basal body</location>
    </subcellularLocation>
    <subcellularLocation>
        <location evidence="3">Cell membrane</location>
        <topology evidence="3">Multi-pass membrane protein</topology>
    </subcellularLocation>
</comment>
<feature type="region of interest" description="Disordered" evidence="13">
    <location>
        <begin position="331"/>
        <end position="365"/>
    </location>
</feature>
<feature type="transmembrane region" description="Helical" evidence="14">
    <location>
        <begin position="464"/>
        <end position="486"/>
    </location>
</feature>
<dbReference type="GO" id="GO:0003774">
    <property type="term" value="F:cytoskeletal motor activity"/>
    <property type="evidence" value="ECO:0007669"/>
    <property type="project" value="InterPro"/>
</dbReference>
<evidence type="ECO:0000256" key="4">
    <source>
        <dbReference type="ARBA" id="ARBA00007971"/>
    </source>
</evidence>
<feature type="compositionally biased region" description="Polar residues" evidence="13">
    <location>
        <begin position="331"/>
        <end position="356"/>
    </location>
</feature>
<reference evidence="20" key="3">
    <citation type="submission" date="2019-06" db="EMBL/GenBank/DDBJ databases">
        <title>Co-occurence of chitin degradation, pigmentation and bioactivity in marine Pseudoalteromonas.</title>
        <authorList>
            <person name="Sonnenschein E.C."/>
            <person name="Bech P.K."/>
        </authorList>
    </citation>
    <scope>NUCLEOTIDE SEQUENCE [LARGE SCALE GENOMIC DNA]</scope>
    <source>
        <strain evidence="20">S2897</strain>
    </source>
</reference>
<dbReference type="InterPro" id="IPR043427">
    <property type="entry name" value="YscJ/FliF"/>
</dbReference>
<evidence type="ECO:0000313" key="19">
    <source>
        <dbReference type="Proteomes" id="UP000033664"/>
    </source>
</evidence>
<evidence type="ECO:0000313" key="18">
    <source>
        <dbReference type="EMBL" id="TMP87929.1"/>
    </source>
</evidence>
<dbReference type="Gene3D" id="3.30.300.30">
    <property type="match status" value="1"/>
</dbReference>
<dbReference type="InterPro" id="IPR006182">
    <property type="entry name" value="FliF_N_dom"/>
</dbReference>
<organism evidence="17 19">
    <name type="scientific">Pseudoalteromonas ruthenica</name>
    <dbReference type="NCBI Taxonomy" id="151081"/>
    <lineage>
        <taxon>Bacteria</taxon>
        <taxon>Pseudomonadati</taxon>
        <taxon>Pseudomonadota</taxon>
        <taxon>Gammaproteobacteria</taxon>
        <taxon>Alteromonadales</taxon>
        <taxon>Pseudoalteromonadaceae</taxon>
        <taxon>Pseudoalteromonas</taxon>
    </lineage>
</organism>
<feature type="transmembrane region" description="Helical" evidence="14">
    <location>
        <begin position="47"/>
        <end position="67"/>
    </location>
</feature>
<dbReference type="GO" id="GO:0005886">
    <property type="term" value="C:plasma membrane"/>
    <property type="evidence" value="ECO:0007669"/>
    <property type="project" value="UniProtKB-SubCell"/>
</dbReference>
<evidence type="ECO:0000256" key="11">
    <source>
        <dbReference type="ARBA" id="ARBA00025936"/>
    </source>
</evidence>
<evidence type="ECO:0000256" key="10">
    <source>
        <dbReference type="ARBA" id="ARBA00023143"/>
    </source>
</evidence>
<evidence type="ECO:0000256" key="6">
    <source>
        <dbReference type="ARBA" id="ARBA00022475"/>
    </source>
</evidence>
<proteinExistence type="inferred from homology"/>
<accession>A0A0F4PZ42</accession>
<comment type="similarity">
    <text evidence="4 12">Belongs to the FliF family.</text>
</comment>
<dbReference type="EMBL" id="PNCG01000004">
    <property type="protein sequence ID" value="TMP87929.1"/>
    <property type="molecule type" value="Genomic_DNA"/>
</dbReference>
<keyword evidence="7 14" id="KW-0812">Transmembrane</keyword>
<evidence type="ECO:0000313" key="20">
    <source>
        <dbReference type="Proteomes" id="UP000305874"/>
    </source>
</evidence>
<keyword evidence="9 14" id="KW-0472">Membrane</keyword>
<dbReference type="EMBL" id="JXXZ01000013">
    <property type="protein sequence ID" value="KJY97237.1"/>
    <property type="molecule type" value="Genomic_DNA"/>
</dbReference>
<dbReference type="PANTHER" id="PTHR30046">
    <property type="entry name" value="FLAGELLAR M-RING PROTEIN"/>
    <property type="match status" value="1"/>
</dbReference>
<evidence type="ECO:0000256" key="3">
    <source>
        <dbReference type="ARBA" id="ARBA00004651"/>
    </source>
</evidence>
<dbReference type="eggNOG" id="COG1766">
    <property type="taxonomic scope" value="Bacteria"/>
</dbReference>
<protein>
    <recommendedName>
        <fullName evidence="5 12">Flagellar M-ring protein</fullName>
    </recommendedName>
</protein>
<evidence type="ECO:0000256" key="14">
    <source>
        <dbReference type="SAM" id="Phobius"/>
    </source>
</evidence>
<dbReference type="GO" id="GO:0071973">
    <property type="term" value="P:bacterial-type flagellum-dependent cell motility"/>
    <property type="evidence" value="ECO:0007669"/>
    <property type="project" value="InterPro"/>
</dbReference>
<dbReference type="AlphaFoldDB" id="A0A0F4PZ42"/>
<evidence type="ECO:0000313" key="17">
    <source>
        <dbReference type="EMBL" id="KJY97237.1"/>
    </source>
</evidence>
<dbReference type="Proteomes" id="UP000033664">
    <property type="component" value="Unassembled WGS sequence"/>
</dbReference>
<evidence type="ECO:0000259" key="16">
    <source>
        <dbReference type="Pfam" id="PF08345"/>
    </source>
</evidence>
<reference evidence="17 19" key="1">
    <citation type="journal article" date="2015" name="BMC Genomics">
        <title>Genome mining reveals unlocked bioactive potential of marine Gram-negative bacteria.</title>
        <authorList>
            <person name="Machado H."/>
            <person name="Sonnenschein E.C."/>
            <person name="Melchiorsen J."/>
            <person name="Gram L."/>
        </authorList>
    </citation>
    <scope>NUCLEOTIDE SEQUENCE [LARGE SCALE GENOMIC DNA]</scope>
    <source>
        <strain evidence="17 19">S3137</strain>
    </source>
</reference>
<evidence type="ECO:0000256" key="1">
    <source>
        <dbReference type="ARBA" id="ARBA00003820"/>
    </source>
</evidence>
<feature type="domain" description="Flagellar M-ring N-terminal" evidence="15">
    <location>
        <begin position="68"/>
        <end position="240"/>
    </location>
</feature>
<evidence type="ECO:0000256" key="12">
    <source>
        <dbReference type="PIRNR" id="PIRNR004862"/>
    </source>
</evidence>
<evidence type="ECO:0000256" key="8">
    <source>
        <dbReference type="ARBA" id="ARBA00022989"/>
    </source>
</evidence>
<dbReference type="PATRIC" id="fig|151081.8.peg.808"/>
<dbReference type="OrthoDB" id="8554211at2"/>
<dbReference type="PRINTS" id="PR01009">
    <property type="entry name" value="FLGMRINGFLIF"/>
</dbReference>
<keyword evidence="6" id="KW-1003">Cell membrane</keyword>
<evidence type="ECO:0000256" key="2">
    <source>
        <dbReference type="ARBA" id="ARBA00004117"/>
    </source>
</evidence>
<dbReference type="InterPro" id="IPR000067">
    <property type="entry name" value="FlgMring_FliF"/>
</dbReference>
<dbReference type="InterPro" id="IPR045851">
    <property type="entry name" value="AMP-bd_C_sf"/>
</dbReference>
<reference evidence="18" key="4">
    <citation type="submission" date="2019-09" db="EMBL/GenBank/DDBJ databases">
        <title>Co-occurence of chitin degradation, pigmentation and bioactivity in marine Pseudoalteromonas.</title>
        <authorList>
            <person name="Sonnenschein E.C."/>
            <person name="Bech P.K."/>
        </authorList>
    </citation>
    <scope>NUCLEOTIDE SEQUENCE</scope>
    <source>
        <strain evidence="18">S2897</strain>
    </source>
</reference>
<comment type="function">
    <text evidence="1 12">The M ring may be actively involved in energy transduction.</text>
</comment>
<keyword evidence="10 12" id="KW-0975">Bacterial flagellum</keyword>
<evidence type="ECO:0000256" key="9">
    <source>
        <dbReference type="ARBA" id="ARBA00023136"/>
    </source>
</evidence>
<comment type="caution">
    <text evidence="17">The sequence shown here is derived from an EMBL/GenBank/DDBJ whole genome shotgun (WGS) entry which is preliminary data.</text>
</comment>
<reference evidence="18 20" key="2">
    <citation type="submission" date="2017-12" db="EMBL/GenBank/DDBJ databases">
        <authorList>
            <person name="Paulsen S."/>
            <person name="Gram L.K."/>
        </authorList>
    </citation>
    <scope>NUCLEOTIDE SEQUENCE [LARGE SCALE GENOMIC DNA]</scope>
    <source>
        <strain evidence="18 20">S2897</strain>
    </source>
</reference>
<dbReference type="PANTHER" id="PTHR30046:SF0">
    <property type="entry name" value="FLAGELLAR M-RING PROTEIN"/>
    <property type="match status" value="1"/>
</dbReference>
<keyword evidence="17" id="KW-0969">Cilium</keyword>
<dbReference type="Pfam" id="PF01514">
    <property type="entry name" value="YscJ_FliF"/>
    <property type="match status" value="1"/>
</dbReference>
<dbReference type="Pfam" id="PF08345">
    <property type="entry name" value="YscJ_FliF_C"/>
    <property type="match status" value="1"/>
</dbReference>
<gene>
    <name evidence="18" type="ORF">CWC05_06480</name>
    <name evidence="17" type="ORF">TW72_15635</name>
</gene>
<keyword evidence="19" id="KW-1185">Reference proteome</keyword>
<dbReference type="NCBIfam" id="TIGR00206">
    <property type="entry name" value="fliF"/>
    <property type="match status" value="1"/>
</dbReference>
<keyword evidence="8 14" id="KW-1133">Transmembrane helix</keyword>
<comment type="subunit">
    <text evidence="11">The basal body constitutes a major portion of the flagellar organelle and consists of four rings (L,P,S, and M) mounted on a central rod. The M ring is integral to the inner membrane of the cell and may be connected to the flagellar rod via the S ring. The S (supramembrane ring) lies just distal to the M ring. The L and P rings lie in the outer membrane and the periplasmic space, respectively.</text>
</comment>
<evidence type="ECO:0000259" key="15">
    <source>
        <dbReference type="Pfam" id="PF01514"/>
    </source>
</evidence>
<name>A0A0F4PZ42_9GAMM</name>
<evidence type="ECO:0000256" key="13">
    <source>
        <dbReference type="SAM" id="MobiDB-lite"/>
    </source>
</evidence>
<keyword evidence="17" id="KW-0966">Cell projection</keyword>
<feature type="domain" description="Flagellar M-ring C-terminal" evidence="16">
    <location>
        <begin position="275"/>
        <end position="442"/>
    </location>
</feature>
<evidence type="ECO:0000256" key="7">
    <source>
        <dbReference type="ARBA" id="ARBA00022692"/>
    </source>
</evidence>
<dbReference type="Proteomes" id="UP000305874">
    <property type="component" value="Unassembled WGS sequence"/>
</dbReference>
<sequence>MAQANQSTDLALADGGVDMNTDSSGEQQEQKSGYLSALNGVDMLRQVTLIIALAICLAIAIFIIIWARQPDMRPLGKMPTEELIQTLDFLDAQKIDYELDGNVIMVAEDAYQDIKLNMAREGLTQGPQSGTDILMQDMGFGVSQRLERERLKHSREQQLARTIEELNKVSRAKVLLAIPKENVFARIEKKPSATVVATVKRGRNLNSEEIDSIVDIVASAVQGLSPERVTVTDQNGRLLNSGSQNSLSARSRKEYEIERQREQEYIEKIDSIMIPVVGLGNYTAQVDLVMDFSAVEETQKRYNPDLPAVRSETTLEENNIGGLAVGIPGALTNQPPVNSNIPENALDEQSAQTRSPSRSHKEATRNYELDTTISHKRKQTGVIRRISVSVAVDYTQTAGADGQTTSAPRSAEELNNIRRLLQGGVGFDMQRGDALEVVSVPFVREDMGAVAELPLWEQNWFMKIVRLALGALVIIVLIIAVVRPMLKRLIYPDDTLEEYNEDALSSGVDIGDSTLEMLNKDFDSAAVGFSSDGTLQLPDLHGDEDLLKAVRALVANEPELSSQVVKAWLSEDD</sequence>
<evidence type="ECO:0000256" key="5">
    <source>
        <dbReference type="ARBA" id="ARBA00017949"/>
    </source>
</evidence>
<dbReference type="GeneID" id="58229932"/>
<feature type="region of interest" description="Disordered" evidence="13">
    <location>
        <begin position="1"/>
        <end position="28"/>
    </location>
</feature>
<dbReference type="InterPro" id="IPR013556">
    <property type="entry name" value="Flag_M-ring_C"/>
</dbReference>
<dbReference type="GO" id="GO:0009431">
    <property type="term" value="C:bacterial-type flagellum basal body, MS ring"/>
    <property type="evidence" value="ECO:0007669"/>
    <property type="project" value="InterPro"/>
</dbReference>
<dbReference type="PIRSF" id="PIRSF004862">
    <property type="entry name" value="FliF"/>
    <property type="match status" value="1"/>
</dbReference>
<dbReference type="STRING" id="151081.TW72_15635"/>
<dbReference type="RefSeq" id="WP_045978597.1">
    <property type="nucleotide sequence ID" value="NZ_JXXY01000003.1"/>
</dbReference>
<keyword evidence="17" id="KW-0282">Flagellum</keyword>